<name>A0AAI8G5W7_9FLAO</name>
<accession>A0AAI8G5W7</accession>
<dbReference type="Proteomes" id="UP000069030">
    <property type="component" value="Chromosome"/>
</dbReference>
<protein>
    <submittedName>
        <fullName evidence="1">Uncharacterized protein</fullName>
    </submittedName>
</protein>
<dbReference type="RefSeq" id="WP_006265233.1">
    <property type="nucleotide sequence ID" value="NZ_CP013690.1"/>
</dbReference>
<dbReference type="GeneID" id="66975825"/>
<evidence type="ECO:0000313" key="1">
    <source>
        <dbReference type="EMBL" id="ALU27193.1"/>
    </source>
</evidence>
<dbReference type="AlphaFoldDB" id="A0AAI8G5W7"/>
<dbReference type="EMBL" id="CP013690">
    <property type="protein sequence ID" value="ALU27193.1"/>
    <property type="molecule type" value="Genomic_DNA"/>
</dbReference>
<proteinExistence type="predicted"/>
<dbReference type="KEGG" id="mod:AS202_13940"/>
<sequence>MVIEVDQLIDYHLIKYKGFINKEKRFYAEQNADSDFVDINLFLTSSDIPVFNIRRGEGTGLFKPAKYILTDQHGNTARLEMLSYWKTHYQCHYNYKVYDIYAHRGLKCSIFENRKQIAWWDKERISISYADNYFMIANNDVNQELLIAFCLAYDDYHFEPAEYRRHFIRDKIKLSIGNIFFEKRKFDKNWKANKY</sequence>
<organism evidence="1 2">
    <name type="scientific">Myroides odoratimimus</name>
    <dbReference type="NCBI Taxonomy" id="76832"/>
    <lineage>
        <taxon>Bacteria</taxon>
        <taxon>Pseudomonadati</taxon>
        <taxon>Bacteroidota</taxon>
        <taxon>Flavobacteriia</taxon>
        <taxon>Flavobacteriales</taxon>
        <taxon>Flavobacteriaceae</taxon>
        <taxon>Myroides</taxon>
    </lineage>
</organism>
<reference evidence="1 2" key="1">
    <citation type="journal article" date="2016" name="J. Zhejiang Univ. Sci. B">
        <title>Antibiotic resistance mechanisms of Myroides sp.</title>
        <authorList>
            <person name="Hu S."/>
            <person name="Yuan S."/>
            <person name="Qu H."/>
            <person name="Jiang T."/>
            <person name="Zhou Y."/>
            <person name="Wang M."/>
            <person name="Ming D."/>
        </authorList>
    </citation>
    <scope>NUCLEOTIDE SEQUENCE [LARGE SCALE GENOMIC DNA]</scope>
    <source>
        <strain evidence="1 2">PR63039</strain>
    </source>
</reference>
<gene>
    <name evidence="1" type="ORF">AS202_13940</name>
</gene>
<evidence type="ECO:0000313" key="2">
    <source>
        <dbReference type="Proteomes" id="UP000069030"/>
    </source>
</evidence>